<feature type="region of interest" description="Disordered" evidence="1">
    <location>
        <begin position="155"/>
        <end position="174"/>
    </location>
</feature>
<dbReference type="Proteomes" id="UP000002402">
    <property type="component" value="Chromosome"/>
</dbReference>
<dbReference type="EnsemblBacteria" id="ABF86398">
    <property type="protein sequence ID" value="ABF86398"/>
    <property type="gene ID" value="MXAN_2132"/>
</dbReference>
<dbReference type="GeneID" id="41359532"/>
<evidence type="ECO:0008006" key="4">
    <source>
        <dbReference type="Google" id="ProtNLM"/>
    </source>
</evidence>
<evidence type="ECO:0000313" key="2">
    <source>
        <dbReference type="EMBL" id="ABF86398.1"/>
    </source>
</evidence>
<proteinExistence type="predicted"/>
<dbReference type="EMBL" id="CP000113">
    <property type="protein sequence ID" value="ABF86398.1"/>
    <property type="molecule type" value="Genomic_DNA"/>
</dbReference>
<accession>Q1DAG7</accession>
<evidence type="ECO:0000313" key="3">
    <source>
        <dbReference type="Proteomes" id="UP000002402"/>
    </source>
</evidence>
<dbReference type="NCBIfam" id="NF033832">
    <property type="entry name" value="sce7726_fam"/>
    <property type="match status" value="1"/>
</dbReference>
<protein>
    <recommendedName>
        <fullName evidence="4">Sce7726 family protein</fullName>
    </recommendedName>
</protein>
<dbReference type="InterPro" id="IPR047729">
    <property type="entry name" value="Sce7726-like"/>
</dbReference>
<feature type="compositionally biased region" description="Low complexity" evidence="1">
    <location>
        <begin position="165"/>
        <end position="174"/>
    </location>
</feature>
<reference evidence="2 3" key="1">
    <citation type="journal article" date="2006" name="Proc. Natl. Acad. Sci. U.S.A.">
        <title>Evolution of sensory complexity recorded in a myxobacterial genome.</title>
        <authorList>
            <person name="Goldman B.S."/>
            <person name="Nierman W.C."/>
            <person name="Kaiser D."/>
            <person name="Slater S.C."/>
            <person name="Durkin A.S."/>
            <person name="Eisen J.A."/>
            <person name="Ronning C.M."/>
            <person name="Barbazuk W.B."/>
            <person name="Blanchard M."/>
            <person name="Field C."/>
            <person name="Halling C."/>
            <person name="Hinkle G."/>
            <person name="Iartchuk O."/>
            <person name="Kim H.S."/>
            <person name="Mackenzie C."/>
            <person name="Madupu R."/>
            <person name="Miller N."/>
            <person name="Shvartsbeyn A."/>
            <person name="Sullivan S.A."/>
            <person name="Vaudin M."/>
            <person name="Wiegand R."/>
            <person name="Kaplan H.B."/>
        </authorList>
    </citation>
    <scope>NUCLEOTIDE SEQUENCE [LARGE SCALE GENOMIC DNA]</scope>
    <source>
        <strain evidence="3">DK1622</strain>
    </source>
</reference>
<keyword evidence="3" id="KW-1185">Reference proteome</keyword>
<sequence>MLHEVGLKCGLVRVDVATIGSGCLHAWEVKADADTLRRLLVQELSYSAVFDRCTLVAGERHLERGRALVPSWWGVVLARAEGGGVVLEEVRPARDNPSPSPSPGATARLLWRPEMLALLESAGAARGVRSASKWRLLPRLLEVLPPAELRARVRQVVSPRRDAPRAAVPAQRQR</sequence>
<organism evidence="2 3">
    <name type="scientific">Myxococcus xanthus (strain DK1622)</name>
    <dbReference type="NCBI Taxonomy" id="246197"/>
    <lineage>
        <taxon>Bacteria</taxon>
        <taxon>Pseudomonadati</taxon>
        <taxon>Myxococcota</taxon>
        <taxon>Myxococcia</taxon>
        <taxon>Myxococcales</taxon>
        <taxon>Cystobacterineae</taxon>
        <taxon>Myxococcaceae</taxon>
        <taxon>Myxococcus</taxon>
    </lineage>
</organism>
<dbReference type="RefSeq" id="WP_011552211.1">
    <property type="nucleotide sequence ID" value="NC_008095.1"/>
</dbReference>
<dbReference type="eggNOG" id="ENOG502ZAKT">
    <property type="taxonomic scope" value="Bacteria"/>
</dbReference>
<dbReference type="KEGG" id="mxa:MXAN_2132"/>
<dbReference type="STRING" id="246197.MXAN_2132"/>
<name>Q1DAG7_MYXXD</name>
<evidence type="ECO:0000256" key="1">
    <source>
        <dbReference type="SAM" id="MobiDB-lite"/>
    </source>
</evidence>
<gene>
    <name evidence="2" type="ordered locus">MXAN_2132</name>
</gene>
<dbReference type="OrthoDB" id="5523687at2"/>
<dbReference type="AlphaFoldDB" id="Q1DAG7"/>
<dbReference type="HOGENOM" id="CLU_091314_1_0_7"/>